<evidence type="ECO:0000256" key="3">
    <source>
        <dbReference type="SAM" id="SignalP"/>
    </source>
</evidence>
<dbReference type="Pfam" id="PF01835">
    <property type="entry name" value="MG2"/>
    <property type="match status" value="1"/>
</dbReference>
<evidence type="ECO:0000259" key="4">
    <source>
        <dbReference type="SMART" id="SM01359"/>
    </source>
</evidence>
<feature type="domain" description="Alpha-2-macroglobulin bait region" evidence="4">
    <location>
        <begin position="1019"/>
        <end position="1175"/>
    </location>
</feature>
<dbReference type="InterPro" id="IPR001599">
    <property type="entry name" value="Macroglobln_a2"/>
</dbReference>
<dbReference type="GO" id="GO:0004866">
    <property type="term" value="F:endopeptidase inhibitor activity"/>
    <property type="evidence" value="ECO:0007669"/>
    <property type="project" value="InterPro"/>
</dbReference>
<accession>A0A8B6M3H2</accession>
<gene>
    <name evidence="6" type="ORF">MPC4_120048</name>
</gene>
<dbReference type="Pfam" id="PF00207">
    <property type="entry name" value="A2M"/>
    <property type="match status" value="1"/>
</dbReference>
<protein>
    <submittedName>
        <fullName evidence="6">Alpha-2-macroglobulin domain protein</fullName>
    </submittedName>
</protein>
<dbReference type="InterPro" id="IPR008930">
    <property type="entry name" value="Terpenoid_cyclase/PrenylTrfase"/>
</dbReference>
<comment type="similarity">
    <text evidence="1">Belongs to the protease inhibitor I39 (alpha-2-macroglobulin) family. Bacterial alpha-2-macroglobulin subfamily.</text>
</comment>
<feature type="compositionally biased region" description="Basic and acidic residues" evidence="2">
    <location>
        <begin position="718"/>
        <end position="727"/>
    </location>
</feature>
<keyword evidence="7" id="KW-1185">Reference proteome</keyword>
<dbReference type="RefSeq" id="WP_174511367.1">
    <property type="nucleotide sequence ID" value="NZ_CABFMQ020000024.1"/>
</dbReference>
<evidence type="ECO:0000259" key="5">
    <source>
        <dbReference type="SMART" id="SM01360"/>
    </source>
</evidence>
<dbReference type="EMBL" id="CABFMQ020000024">
    <property type="protein sequence ID" value="VTZ48923.1"/>
    <property type="molecule type" value="Genomic_DNA"/>
</dbReference>
<sequence length="1933" mass="207920">MKRLALLCGLFLAALASVASAEPAPQLDVLQRADGARVVPEHFLRSWDPVTFFFEADIGPKEGGPEDAPERFVKMTPNLPGAWQWLGPRALQFRPADAWRPLQPVEIEAAPDAGTFHARLIPLLPEPVSTSPDERADPIADLDHIILTFAGPLDVEALARLLAIEIRPSPGLSGAGGQFLTAQDFTILPLQRSKGEAGQSYLVQLKNSIPDGRVAILRLKLSNEPGLDEPTFELRLASAVPFVATGADCGRGLERSNLEGLLRCSPSESNGDETQSKAAQRSLVVAFSQKPEALDITKARDALRISPPVDRFSVEADGPHLRLSGRFLADTIYELRIAPGSLNDDRKRPLEGPPFLQRFAFAAEQPNLAFDARQGIVERFGPQLIPMRGSGFDKVDLRIYAIDPLSRDFWPFPADGVTSDDAAEPPLPGNAPGKWSDDKDADAAAIAARIGALGSPAVSELRALPIQRGGGRAEFGLDLQPLFAKIKGVGEAGAYLVGMRPLTGGKRSWMRVEVTDLSLSAVEEPDRVRFFVTSLSTAKPVEGAEIRLEGLRDDKYVSLVAGRTDKDGAFTWDLAKRVEARIRRIFVAKGLDVLALDPENGPAQYARENWTRPEEPWLAWTVDPAVVRDEPSRILCHLFTERPIYRPEEPVHIKGYVRGYKGGALSLANGGGTLVVTGPGGQEWRLPVKIDEAGSVYQKFDAPTPATGDYSVRFEPDAAEPKAKGAEADDDGDAATSNDAQTSCGDFPFKKEAYRLPTFEVLLNAPQTVALDGEFSVDVIARYFAGGLVAGRPIKWRASQFPYAWTPPGRDGWFFSTDARFSSEGKFKSTPVLERDGTLDSGGAAKINFDPSAEPTAQPRRYQIEATVTGEDDVEVRNLVSVIALPPFVLGVKTPRYQPKPGPIDAQILAVDAKGAPVEGLEMTARLVKRNWTSTLQASDFSQGAAKYVTQIIDETLAEQKIRSAKDAQKLAFEAKDAGVYLVELEAADKTGRRQQVSVDFFVGGDTPVTFARAPAQTAEVTTDKEAYAPGEAATLIVQSPFQNARALAIVEDPSGHFGADWVEISNGFGRYQVPLAVRDMPKLAVHFLIMRGRLPNADSDPSAPFDQGKPITIAATKRITVTPVKNIVTVSLDYPQKARPAQEVEVTLKLTDDLGKPIAGEATFWMVDQAVLSLAKERPLDPLQNFIVERETTMAARDTRNMAFGIIPLEETPGGDAGLDEWGADNNVSVRKNFTPVPIYLPKVIVGADGIAKIKVKLPDSLTIFKLRAKAVSGAERFGFATGEMLIRQDLVAQPALPRFVRNGDSFDAELFGRIVEGPSGTGRASLKAEGLKLAGPAEQSFAWEPNRPARIDFPVSVADAAPGKVSVKLRFTLQRDADQARDAVEIDLPLMSDRQRVTRHEIFDVAAGAIVSLPSVTASLRAGSLQRAVTIAADPTLVRLIAGLNYLVEYPYGCTEQRISLASAALALKPFGAVLAASDLDRRLSDDVHNTIIAISQSIDPDGLVAFWPRARGNVSLTAWAYGFLIAAQKAGEPVDKALSERLATVLKLSLRSDYARLIDGEELRERVEALTALAEGGQLDAAYAAELSRRAASMPNVTLAQMTAVAARLPGDDRRIMGALLQDMWSRVQILARNGKQVYAGQAADDGDPGILPSEARSLAEMTRAAALAAPEDPRSRVLRDGLIHLGEGDGWGSTNANSAAVRALAAAWKRPGAEIPVSVVEGAATERLVLAADAPVGRVTISGAGEVQIENGGGAPAVVLADAAYLPAEPGYLAQASSQGFVVTRKSYRVPADGAPLEAIAPDQDGALRLKRGDIVEEIVELVNPQDRVHVAISLPLAAGLDPLNPNLATAPREAAPSLDPTLAPAWTAFNDDKVFYAYDTLPKGNYRFAFRAKAIVAGSFTQPPGEAETMYQAGIYGASAGRRIIIAR</sequence>
<dbReference type="SMART" id="SM01419">
    <property type="entry name" value="Thiol-ester_cl"/>
    <property type="match status" value="1"/>
</dbReference>
<dbReference type="InterPro" id="IPR002890">
    <property type="entry name" value="MG2"/>
</dbReference>
<dbReference type="Pfam" id="PF17973">
    <property type="entry name" value="bMG10"/>
    <property type="match status" value="1"/>
</dbReference>
<dbReference type="SMART" id="SM01359">
    <property type="entry name" value="A2M_N_2"/>
    <property type="match status" value="1"/>
</dbReference>
<keyword evidence="3" id="KW-0732">Signal</keyword>
<dbReference type="InterPro" id="IPR041246">
    <property type="entry name" value="Bact_MG10"/>
</dbReference>
<dbReference type="PANTHER" id="PTHR40094:SF1">
    <property type="entry name" value="UBIQUITIN DOMAIN-CONTAINING PROTEIN"/>
    <property type="match status" value="1"/>
</dbReference>
<dbReference type="SUPFAM" id="SSF48239">
    <property type="entry name" value="Terpenoid cyclases/Protein prenyltransferases"/>
    <property type="match status" value="1"/>
</dbReference>
<dbReference type="PANTHER" id="PTHR40094">
    <property type="entry name" value="ALPHA-2-MACROGLOBULIN HOMOLOG"/>
    <property type="match status" value="1"/>
</dbReference>
<feature type="signal peptide" evidence="3">
    <location>
        <begin position="1"/>
        <end position="21"/>
    </location>
</feature>
<reference evidence="6 7" key="1">
    <citation type="submission" date="2019-05" db="EMBL/GenBank/DDBJ databases">
        <authorList>
            <person name="Farhan Ul Haque M."/>
        </authorList>
    </citation>
    <scope>NUCLEOTIDE SEQUENCE [LARGE SCALE GENOMIC DNA]</scope>
    <source>
        <strain evidence="6">2</strain>
    </source>
</reference>
<dbReference type="Pfam" id="PF07703">
    <property type="entry name" value="A2M_BRD"/>
    <property type="match status" value="1"/>
</dbReference>
<evidence type="ECO:0000256" key="1">
    <source>
        <dbReference type="ARBA" id="ARBA00010556"/>
    </source>
</evidence>
<feature type="chain" id="PRO_5032993494" evidence="3">
    <location>
        <begin position="22"/>
        <end position="1933"/>
    </location>
</feature>
<evidence type="ECO:0000313" key="7">
    <source>
        <dbReference type="Proteomes" id="UP000485880"/>
    </source>
</evidence>
<feature type="region of interest" description="Disordered" evidence="2">
    <location>
        <begin position="718"/>
        <end position="742"/>
    </location>
</feature>
<dbReference type="Gene3D" id="1.50.10.20">
    <property type="match status" value="1"/>
</dbReference>
<organism evidence="6 7">
    <name type="scientific">Methylocella tundrae</name>
    <dbReference type="NCBI Taxonomy" id="227605"/>
    <lineage>
        <taxon>Bacteria</taxon>
        <taxon>Pseudomonadati</taxon>
        <taxon>Pseudomonadota</taxon>
        <taxon>Alphaproteobacteria</taxon>
        <taxon>Hyphomicrobiales</taxon>
        <taxon>Beijerinckiaceae</taxon>
        <taxon>Methylocella</taxon>
    </lineage>
</organism>
<dbReference type="SMART" id="SM01360">
    <property type="entry name" value="A2M"/>
    <property type="match status" value="1"/>
</dbReference>
<dbReference type="InterPro" id="IPR051802">
    <property type="entry name" value="YfhM-like"/>
</dbReference>
<evidence type="ECO:0000313" key="6">
    <source>
        <dbReference type="EMBL" id="VTZ48923.1"/>
    </source>
</evidence>
<proteinExistence type="inferred from homology"/>
<evidence type="ECO:0000256" key="2">
    <source>
        <dbReference type="SAM" id="MobiDB-lite"/>
    </source>
</evidence>
<comment type="caution">
    <text evidence="6">The sequence shown here is derived from an EMBL/GenBank/DDBJ whole genome shotgun (WGS) entry which is preliminary data.</text>
</comment>
<dbReference type="Proteomes" id="UP000485880">
    <property type="component" value="Unassembled WGS sequence"/>
</dbReference>
<feature type="domain" description="Alpha-2-macroglobulin" evidence="5">
    <location>
        <begin position="1238"/>
        <end position="1328"/>
    </location>
</feature>
<dbReference type="InterPro" id="IPR047565">
    <property type="entry name" value="Alpha-macroglob_thiol-ester_cl"/>
</dbReference>
<name>A0A8B6M3H2_METTU</name>
<dbReference type="Gene3D" id="2.60.40.3710">
    <property type="match status" value="1"/>
</dbReference>
<feature type="region of interest" description="Disordered" evidence="2">
    <location>
        <begin position="417"/>
        <end position="438"/>
    </location>
</feature>
<dbReference type="InterPro" id="IPR011625">
    <property type="entry name" value="A2M_N_BRD"/>
</dbReference>